<dbReference type="InterPro" id="IPR005064">
    <property type="entry name" value="BUG"/>
</dbReference>
<dbReference type="EMBL" id="LVVY01000151">
    <property type="protein sequence ID" value="OAM72992.1"/>
    <property type="molecule type" value="Genomic_DNA"/>
</dbReference>
<proteinExistence type="inferred from homology"/>
<reference evidence="3 4" key="1">
    <citation type="submission" date="2016-03" db="EMBL/GenBank/DDBJ databases">
        <title>Genome sequencing of Devosia sp. S37.</title>
        <authorList>
            <person name="Mohd Nor M."/>
        </authorList>
    </citation>
    <scope>NUCLEOTIDE SEQUENCE [LARGE SCALE GENOMIC DNA]</scope>
    <source>
        <strain evidence="3 4">S37</strain>
    </source>
</reference>
<gene>
    <name evidence="3" type="ORF">A3840_18895</name>
</gene>
<dbReference type="Pfam" id="PF03401">
    <property type="entry name" value="TctC"/>
    <property type="match status" value="1"/>
</dbReference>
<evidence type="ECO:0000256" key="2">
    <source>
        <dbReference type="SAM" id="SignalP"/>
    </source>
</evidence>
<evidence type="ECO:0000256" key="1">
    <source>
        <dbReference type="ARBA" id="ARBA00006987"/>
    </source>
</evidence>
<dbReference type="PIRSF" id="PIRSF017082">
    <property type="entry name" value="YflP"/>
    <property type="match status" value="1"/>
</dbReference>
<dbReference type="PANTHER" id="PTHR42928:SF5">
    <property type="entry name" value="BLR1237 PROTEIN"/>
    <property type="match status" value="1"/>
</dbReference>
<comment type="caution">
    <text evidence="3">The sequence shown here is derived from an EMBL/GenBank/DDBJ whole genome shotgun (WGS) entry which is preliminary data.</text>
</comment>
<comment type="similarity">
    <text evidence="1">Belongs to the UPF0065 (bug) family.</text>
</comment>
<accession>A0A178HJD9</accession>
<feature type="chain" id="PRO_5008088075" description="ABC transporter substrate-binding protein" evidence="2">
    <location>
        <begin position="21"/>
        <end position="325"/>
    </location>
</feature>
<dbReference type="SUPFAM" id="SSF53850">
    <property type="entry name" value="Periplasmic binding protein-like II"/>
    <property type="match status" value="1"/>
</dbReference>
<dbReference type="AlphaFoldDB" id="A0A178HJD9"/>
<dbReference type="InterPro" id="IPR042100">
    <property type="entry name" value="Bug_dom1"/>
</dbReference>
<dbReference type="STRING" id="1770058.A3840_18895"/>
<name>A0A178HJD9_9HYPH</name>
<evidence type="ECO:0000313" key="3">
    <source>
        <dbReference type="EMBL" id="OAM72992.1"/>
    </source>
</evidence>
<protein>
    <recommendedName>
        <fullName evidence="5">ABC transporter substrate-binding protein</fullName>
    </recommendedName>
</protein>
<organism evidence="3 4">
    <name type="scientific">Devosia elaeis</name>
    <dbReference type="NCBI Taxonomy" id="1770058"/>
    <lineage>
        <taxon>Bacteria</taxon>
        <taxon>Pseudomonadati</taxon>
        <taxon>Pseudomonadota</taxon>
        <taxon>Alphaproteobacteria</taxon>
        <taxon>Hyphomicrobiales</taxon>
        <taxon>Devosiaceae</taxon>
        <taxon>Devosia</taxon>
    </lineage>
</organism>
<keyword evidence="2" id="KW-0732">Signal</keyword>
<evidence type="ECO:0000313" key="4">
    <source>
        <dbReference type="Proteomes" id="UP000078389"/>
    </source>
</evidence>
<sequence>MKAGLMATLTAGVLAMPVSAQEYPSKPITIIVGKSPGGSTDLLARAMAQGGEPHMGTSIVVVNRPGASGNLAFNETADAPKDGYTVGAASNSLTLAPLLGETKYNYATDLEAIALVGSSPYVLAVHNDAEWSTLADFVDHATANPGAIKYGHTGVGTGAHIATEQLASIAAIDIQAVPFDGGAPMIVALLGQHIGAIMTNPLDIQEHVRAGTIRVLATASEAPVSDPLYGGVPTFTEAGYDLVSLVWQGYAAPKGIPEDVLQTLRDGFEKIANDPATVAVIEQMGFEPHYMGGEEFAQFWIDEQAALQVTLEQTGILQSIQEQKR</sequence>
<dbReference type="CDD" id="cd07012">
    <property type="entry name" value="PBP2_Bug_TTT"/>
    <property type="match status" value="1"/>
</dbReference>
<evidence type="ECO:0008006" key="5">
    <source>
        <dbReference type="Google" id="ProtNLM"/>
    </source>
</evidence>
<dbReference type="PANTHER" id="PTHR42928">
    <property type="entry name" value="TRICARBOXYLATE-BINDING PROTEIN"/>
    <property type="match status" value="1"/>
</dbReference>
<dbReference type="Gene3D" id="3.40.190.150">
    <property type="entry name" value="Bordetella uptake gene, domain 1"/>
    <property type="match status" value="1"/>
</dbReference>
<dbReference type="Proteomes" id="UP000078389">
    <property type="component" value="Unassembled WGS sequence"/>
</dbReference>
<keyword evidence="4" id="KW-1185">Reference proteome</keyword>
<dbReference type="Gene3D" id="3.40.190.10">
    <property type="entry name" value="Periplasmic binding protein-like II"/>
    <property type="match status" value="1"/>
</dbReference>
<feature type="signal peptide" evidence="2">
    <location>
        <begin position="1"/>
        <end position="20"/>
    </location>
</feature>